<protein>
    <recommendedName>
        <fullName evidence="2">F-box/LRR-repeat protein 15/At3g58940/PEG3-like LRR domain-containing protein</fullName>
    </recommendedName>
</protein>
<evidence type="ECO:0000313" key="3">
    <source>
        <dbReference type="EMBL" id="VAI13115.1"/>
    </source>
</evidence>
<evidence type="ECO:0000313" key="4">
    <source>
        <dbReference type="Proteomes" id="UP000324705"/>
    </source>
</evidence>
<proteinExistence type="predicted"/>
<accession>A0A9R0TIR3</accession>
<dbReference type="InterPro" id="IPR055411">
    <property type="entry name" value="LRR_FXL15/At3g58940/PEG3-like"/>
</dbReference>
<feature type="compositionally biased region" description="Low complexity" evidence="1">
    <location>
        <begin position="120"/>
        <end position="188"/>
    </location>
</feature>
<evidence type="ECO:0000256" key="1">
    <source>
        <dbReference type="SAM" id="MobiDB-lite"/>
    </source>
</evidence>
<feature type="region of interest" description="Disordered" evidence="1">
    <location>
        <begin position="1"/>
        <end position="24"/>
    </location>
</feature>
<feature type="compositionally biased region" description="Basic and acidic residues" evidence="1">
    <location>
        <begin position="15"/>
        <end position="24"/>
    </location>
</feature>
<dbReference type="Proteomes" id="UP000324705">
    <property type="component" value="Chromosome 5A"/>
</dbReference>
<gene>
    <name evidence="3" type="ORF">TRITD_5Av1G022920</name>
</gene>
<evidence type="ECO:0000259" key="2">
    <source>
        <dbReference type="Pfam" id="PF24758"/>
    </source>
</evidence>
<feature type="compositionally biased region" description="Low complexity" evidence="1">
    <location>
        <begin position="216"/>
        <end position="229"/>
    </location>
</feature>
<organism evidence="3 4">
    <name type="scientific">Triticum turgidum subsp. durum</name>
    <name type="common">Durum wheat</name>
    <name type="synonym">Triticum durum</name>
    <dbReference type="NCBI Taxonomy" id="4567"/>
    <lineage>
        <taxon>Eukaryota</taxon>
        <taxon>Viridiplantae</taxon>
        <taxon>Streptophyta</taxon>
        <taxon>Embryophyta</taxon>
        <taxon>Tracheophyta</taxon>
        <taxon>Spermatophyta</taxon>
        <taxon>Magnoliopsida</taxon>
        <taxon>Liliopsida</taxon>
        <taxon>Poales</taxon>
        <taxon>Poaceae</taxon>
        <taxon>BOP clade</taxon>
        <taxon>Pooideae</taxon>
        <taxon>Triticodae</taxon>
        <taxon>Triticeae</taxon>
        <taxon>Triticinae</taxon>
        <taxon>Triticum</taxon>
    </lineage>
</organism>
<keyword evidence="4" id="KW-1185">Reference proteome</keyword>
<dbReference type="EMBL" id="LT934119">
    <property type="protein sequence ID" value="VAI13115.1"/>
    <property type="molecule type" value="Genomic_DNA"/>
</dbReference>
<feature type="compositionally biased region" description="Low complexity" evidence="1">
    <location>
        <begin position="195"/>
        <end position="209"/>
    </location>
</feature>
<name>A0A9R0TIR3_TRITD</name>
<feature type="region of interest" description="Disordered" evidence="1">
    <location>
        <begin position="39"/>
        <end position="229"/>
    </location>
</feature>
<sequence length="326" mass="33955">MASRFSNVDPVTAADMRRQGLDPHELDRSTEQLMSLIHANIPDPPVSTTARLTALRARPPTAWTASAASPTRSSATLSPASPSRTPPEPLRSPRAGAGYGAPRRSSSLTPTWSPPRAPARRTSSPSSPASSPRTRGPSAASTSPAAAWARTRPSSSAGSVSSPPGASRSLSSSTARGSARCPSPRRSSPSPPSPASTSGSGSSRTWPASKAPPSPTSGSSASAASPSLSRSPAMEILNIQGRMKGACLRLVSHSLRCVQICSFVMESVDVLNALRLERLIMSECLNTAGGGSCIKGWQRPQAESIRVPGARKIRAGDPRHRHHGWD</sequence>
<dbReference type="Gramene" id="TRITD5Av1G022920.1">
    <property type="protein sequence ID" value="TRITD5Av1G022920.1"/>
    <property type="gene ID" value="TRITD5Av1G022920"/>
</dbReference>
<feature type="domain" description="F-box/LRR-repeat protein 15/At3g58940/PEG3-like LRR" evidence="2">
    <location>
        <begin position="228"/>
        <end position="291"/>
    </location>
</feature>
<dbReference type="AlphaFoldDB" id="A0A9R0TIR3"/>
<reference evidence="3 4" key="1">
    <citation type="submission" date="2017-09" db="EMBL/GenBank/DDBJ databases">
        <authorList>
            <consortium name="International Durum Wheat Genome Sequencing Consortium (IDWGSC)"/>
            <person name="Milanesi L."/>
        </authorList>
    </citation>
    <scope>NUCLEOTIDE SEQUENCE [LARGE SCALE GENOMIC DNA]</scope>
    <source>
        <strain evidence="4">cv. Svevo</strain>
    </source>
</reference>
<dbReference type="Pfam" id="PF24758">
    <property type="entry name" value="LRR_At5g56370"/>
    <property type="match status" value="1"/>
</dbReference>
<feature type="compositionally biased region" description="Low complexity" evidence="1">
    <location>
        <begin position="56"/>
        <end position="83"/>
    </location>
</feature>